<dbReference type="InterPro" id="IPR050447">
    <property type="entry name" value="Erg6_SMT_methyltransf"/>
</dbReference>
<dbReference type="Pfam" id="PF08241">
    <property type="entry name" value="Methyltransf_11"/>
    <property type="match status" value="1"/>
</dbReference>
<dbReference type="PANTHER" id="PTHR44068">
    <property type="entry name" value="ZGC:194242"/>
    <property type="match status" value="1"/>
</dbReference>
<evidence type="ECO:0000259" key="2">
    <source>
        <dbReference type="Pfam" id="PF08241"/>
    </source>
</evidence>
<evidence type="ECO:0000313" key="4">
    <source>
        <dbReference type="Proteomes" id="UP000186917"/>
    </source>
</evidence>
<dbReference type="OrthoDB" id="9770553at2"/>
<dbReference type="InterPro" id="IPR029063">
    <property type="entry name" value="SAM-dependent_MTases_sf"/>
</dbReference>
<feature type="domain" description="Methyltransferase type 11" evidence="2">
    <location>
        <begin position="49"/>
        <end position="148"/>
    </location>
</feature>
<sequence>MEPHYLAAQLRKPEGEAGHRVAENMNTSNSLIILHTIEKLHLQPNDAVLEIGMGNGFFCKDVLAAADNVTYTGCDFSPLMIQEANTFNQERISAGKASFYEASAHAMPFADNTFSKIFTVNTIYFWEQPVQELTEIHRVLQPGGRAIISLRTRTSMLQLPFTAYDFHLYEKEELLPLFAAAGFADVRIEEELEPPFEVHGHDTHVQLHALYVIAGKK</sequence>
<dbReference type="PANTHER" id="PTHR44068:SF1">
    <property type="entry name" value="HYPOTHETICAL LOC100005854"/>
    <property type="match status" value="1"/>
</dbReference>
<keyword evidence="3" id="KW-0489">Methyltransferase</keyword>
<keyword evidence="4" id="KW-1185">Reference proteome</keyword>
<reference evidence="4" key="1">
    <citation type="submission" date="2017-01" db="EMBL/GenBank/DDBJ databases">
        <authorList>
            <person name="Varghese N."/>
            <person name="Submissions S."/>
        </authorList>
    </citation>
    <scope>NUCLEOTIDE SEQUENCE [LARGE SCALE GENOMIC DNA]</scope>
    <source>
        <strain evidence="4">DSM 21054</strain>
    </source>
</reference>
<dbReference type="STRING" id="477680.SAMN05421788_10445"/>
<dbReference type="SUPFAM" id="SSF53335">
    <property type="entry name" value="S-adenosyl-L-methionine-dependent methyltransferases"/>
    <property type="match status" value="1"/>
</dbReference>
<dbReference type="Gene3D" id="3.40.50.150">
    <property type="entry name" value="Vaccinia Virus protein VP39"/>
    <property type="match status" value="1"/>
</dbReference>
<organism evidence="3 4">
    <name type="scientific">Filimonas lacunae</name>
    <dbReference type="NCBI Taxonomy" id="477680"/>
    <lineage>
        <taxon>Bacteria</taxon>
        <taxon>Pseudomonadati</taxon>
        <taxon>Bacteroidota</taxon>
        <taxon>Chitinophagia</taxon>
        <taxon>Chitinophagales</taxon>
        <taxon>Chitinophagaceae</taxon>
        <taxon>Filimonas</taxon>
    </lineage>
</organism>
<dbReference type="KEGG" id="fln:FLA_0205"/>
<dbReference type="InterPro" id="IPR013216">
    <property type="entry name" value="Methyltransf_11"/>
</dbReference>
<dbReference type="EMBL" id="FTOR01000004">
    <property type="protein sequence ID" value="SIT13938.1"/>
    <property type="molecule type" value="Genomic_DNA"/>
</dbReference>
<name>A0A173M9K7_9BACT</name>
<proteinExistence type="predicted"/>
<dbReference type="RefSeq" id="WP_076379406.1">
    <property type="nucleotide sequence ID" value="NZ_AP017422.1"/>
</dbReference>
<evidence type="ECO:0000313" key="3">
    <source>
        <dbReference type="EMBL" id="SIT13938.1"/>
    </source>
</evidence>
<dbReference type="AlphaFoldDB" id="A0A173M9K7"/>
<gene>
    <name evidence="3" type="ORF">SAMN05421788_10445</name>
</gene>
<dbReference type="GO" id="GO:0003838">
    <property type="term" value="F:sterol 24-C-methyltransferase activity"/>
    <property type="evidence" value="ECO:0007669"/>
    <property type="project" value="TreeGrafter"/>
</dbReference>
<keyword evidence="1 3" id="KW-0808">Transferase</keyword>
<accession>A0A173M9K7</accession>
<dbReference type="GO" id="GO:0032259">
    <property type="term" value="P:methylation"/>
    <property type="evidence" value="ECO:0007669"/>
    <property type="project" value="UniProtKB-KW"/>
</dbReference>
<dbReference type="CDD" id="cd02440">
    <property type="entry name" value="AdoMet_MTases"/>
    <property type="match status" value="1"/>
</dbReference>
<dbReference type="GO" id="GO:0016126">
    <property type="term" value="P:sterol biosynthetic process"/>
    <property type="evidence" value="ECO:0007669"/>
    <property type="project" value="TreeGrafter"/>
</dbReference>
<evidence type="ECO:0000256" key="1">
    <source>
        <dbReference type="ARBA" id="ARBA00022679"/>
    </source>
</evidence>
<protein>
    <submittedName>
        <fullName evidence="3">Methyltransferase domain-containing protein</fullName>
    </submittedName>
</protein>
<dbReference type="Proteomes" id="UP000186917">
    <property type="component" value="Unassembled WGS sequence"/>
</dbReference>